<dbReference type="InterPro" id="IPR000163">
    <property type="entry name" value="Prohibitin"/>
</dbReference>
<keyword evidence="6" id="KW-1185">Reference proteome</keyword>
<dbReference type="SMART" id="SM00244">
    <property type="entry name" value="PHB"/>
    <property type="match status" value="1"/>
</dbReference>
<evidence type="ECO:0000259" key="4">
    <source>
        <dbReference type="SMART" id="SM00244"/>
    </source>
</evidence>
<dbReference type="Proteomes" id="UP000585721">
    <property type="component" value="Unassembled WGS sequence"/>
</dbReference>
<evidence type="ECO:0000256" key="1">
    <source>
        <dbReference type="ARBA" id="ARBA00004167"/>
    </source>
</evidence>
<dbReference type="GO" id="GO:0006508">
    <property type="term" value="P:proteolysis"/>
    <property type="evidence" value="ECO:0007669"/>
    <property type="project" value="UniProtKB-KW"/>
</dbReference>
<keyword evidence="3" id="KW-0472">Membrane</keyword>
<dbReference type="Pfam" id="PF01145">
    <property type="entry name" value="Band_7"/>
    <property type="match status" value="1"/>
</dbReference>
<dbReference type="AlphaFoldDB" id="A0A841G9B0"/>
<comment type="caution">
    <text evidence="5">The sequence shown here is derived from an EMBL/GenBank/DDBJ whole genome shotgun (WGS) entry which is preliminary data.</text>
</comment>
<protein>
    <submittedName>
        <fullName evidence="5">Regulator of protease activity HflC (Stomatin/prohibitin superfamily)</fullName>
    </submittedName>
</protein>
<dbReference type="RefSeq" id="WP_188026384.1">
    <property type="nucleotide sequence ID" value="NZ_JACHGR010000004.1"/>
</dbReference>
<dbReference type="CDD" id="cd03401">
    <property type="entry name" value="SPFH_prohibitin"/>
    <property type="match status" value="1"/>
</dbReference>
<name>A0A841G9B0_9GAMM</name>
<reference evidence="5 6" key="1">
    <citation type="submission" date="2020-08" db="EMBL/GenBank/DDBJ databases">
        <title>Genomic Encyclopedia of Type Strains, Phase IV (KMG-IV): sequencing the most valuable type-strain genomes for metagenomic binning, comparative biology and taxonomic classification.</title>
        <authorList>
            <person name="Goeker M."/>
        </authorList>
    </citation>
    <scope>NUCLEOTIDE SEQUENCE [LARGE SCALE GENOMIC DNA]</scope>
    <source>
        <strain evidence="5 6">DSM 22975</strain>
    </source>
</reference>
<proteinExistence type="predicted"/>
<dbReference type="InterPro" id="IPR001107">
    <property type="entry name" value="Band_7"/>
</dbReference>
<keyword evidence="3" id="KW-1133">Transmembrane helix</keyword>
<feature type="coiled-coil region" evidence="2">
    <location>
        <begin position="189"/>
        <end position="234"/>
    </location>
</feature>
<keyword evidence="2" id="KW-0175">Coiled coil</keyword>
<organism evidence="5 6">
    <name type="scientific">Tolumonas osonensis</name>
    <dbReference type="NCBI Taxonomy" id="675874"/>
    <lineage>
        <taxon>Bacteria</taxon>
        <taxon>Pseudomonadati</taxon>
        <taxon>Pseudomonadota</taxon>
        <taxon>Gammaproteobacteria</taxon>
        <taxon>Aeromonadales</taxon>
        <taxon>Aeromonadaceae</taxon>
        <taxon>Tolumonas</taxon>
    </lineage>
</organism>
<sequence length="301" mass="33516">MLFDVSKNTTDIKHSPARKPVIFIFLSAFIFFLVFNSYFTVDQGERGIVLRFGAFQRIAEPGLNFKLPFFESTHTISLQTQVSHFQLPAYSRDQQPANLAVSVNWHAQEPELQKIYSEFGSLAALEARIIQPRLPQAVKTVFGSYVAASSIQNRAKLNTDIFDSVSKVLHGPIVIESVQLDNIDFSDAYEQSVEQRMLAEVEVAKLQQNALREKVQAEITVTRAKAQAESVKAQAAAEADATRMKGEAEAAAIKAKGDALKQNPNLVELIKAERWNGELPQTMLPNSAVPFIDVKNQPVRE</sequence>
<dbReference type="PANTHER" id="PTHR42911">
    <property type="entry name" value="MODULATOR OF FTSH PROTEASE HFLC"/>
    <property type="match status" value="1"/>
</dbReference>
<dbReference type="Gene3D" id="3.30.479.30">
    <property type="entry name" value="Band 7 domain"/>
    <property type="match status" value="1"/>
</dbReference>
<dbReference type="EMBL" id="JACHGR010000004">
    <property type="protein sequence ID" value="MBB6055618.1"/>
    <property type="molecule type" value="Genomic_DNA"/>
</dbReference>
<feature type="domain" description="Band 7" evidence="4">
    <location>
        <begin position="36"/>
        <end position="197"/>
    </location>
</feature>
<evidence type="ECO:0000256" key="3">
    <source>
        <dbReference type="SAM" id="Phobius"/>
    </source>
</evidence>
<keyword evidence="3" id="KW-0812">Transmembrane</keyword>
<evidence type="ECO:0000313" key="6">
    <source>
        <dbReference type="Proteomes" id="UP000585721"/>
    </source>
</evidence>
<dbReference type="GO" id="GO:0016020">
    <property type="term" value="C:membrane"/>
    <property type="evidence" value="ECO:0007669"/>
    <property type="project" value="UniProtKB-SubCell"/>
</dbReference>
<feature type="transmembrane region" description="Helical" evidence="3">
    <location>
        <begin position="21"/>
        <end position="41"/>
    </location>
</feature>
<comment type="subcellular location">
    <subcellularLocation>
        <location evidence="1">Membrane</location>
        <topology evidence="1">Single-pass membrane protein</topology>
    </subcellularLocation>
</comment>
<evidence type="ECO:0000256" key="2">
    <source>
        <dbReference type="SAM" id="Coils"/>
    </source>
</evidence>
<dbReference type="InterPro" id="IPR036013">
    <property type="entry name" value="Band_7/SPFH_dom_sf"/>
</dbReference>
<dbReference type="SUPFAM" id="SSF117892">
    <property type="entry name" value="Band 7/SPFH domain"/>
    <property type="match status" value="1"/>
</dbReference>
<keyword evidence="5" id="KW-0645">Protease</keyword>
<keyword evidence="5" id="KW-0378">Hydrolase</keyword>
<accession>A0A841G9B0</accession>
<dbReference type="PANTHER" id="PTHR42911:SF2">
    <property type="entry name" value="PROHIBITIN FAMILY PROTEIN"/>
    <property type="match status" value="1"/>
</dbReference>
<evidence type="ECO:0000313" key="5">
    <source>
        <dbReference type="EMBL" id="MBB6055618.1"/>
    </source>
</evidence>
<dbReference type="GO" id="GO:0008233">
    <property type="term" value="F:peptidase activity"/>
    <property type="evidence" value="ECO:0007669"/>
    <property type="project" value="UniProtKB-KW"/>
</dbReference>
<gene>
    <name evidence="5" type="ORF">HNR75_001524</name>
</gene>